<feature type="compositionally biased region" description="Low complexity" evidence="1">
    <location>
        <begin position="4123"/>
        <end position="4141"/>
    </location>
</feature>
<feature type="compositionally biased region" description="Low complexity" evidence="1">
    <location>
        <begin position="3719"/>
        <end position="3736"/>
    </location>
</feature>
<feature type="chain" id="PRO_5013154279" description="Ig-like domain-containing protein" evidence="2">
    <location>
        <begin position="34"/>
        <end position="6279"/>
    </location>
</feature>
<feature type="region of interest" description="Disordered" evidence="1">
    <location>
        <begin position="3571"/>
        <end position="3620"/>
    </location>
</feature>
<feature type="region of interest" description="Disordered" evidence="1">
    <location>
        <begin position="4663"/>
        <end position="4712"/>
    </location>
</feature>
<sequence>MRIFYINLRISNNLKKTLISAFFLILGCFSVSAQTQTLAEIQAKPGCATITQAVVNEFYNPIPASGNNPGDAGIVVTIDVTAETAAGDANPTNYQATTTGNLTDAQYCQVGTEGPDFLFNFTVPPGETTTCSNATTVINTQGDFNSGTEWVLVIDENNEVIGGIPPSRLGECSGTVSTVTIDLLGDDISALAADGVVSLELRSKGGTAGNSGNETDGPCSAPGNCARIESITWDVFSKPTINSPLPSSDLCVGESAAITVDASGDLPLAYSWNVISGDITLTNTDQETVTVTAGNTPGPYELSVTVSYIDEPRCTDTFSDSATAQVRPNPTFSTYSIEECEEFPIQTLDANDALPLQPGESATWYDALTGGNIVPSPTLDSVGTIVYYAEVGNSFGCVSASRSDVTLTIFDSPVGTDTSEAVCSDDPFSLDLTTVSDGTDFSYTAVSSNAGVIPSPAAGTGTTISGTFKNESLNPVNLTYTVTPIGPSPNNCPGDPFEVIVTVNQQPKLASVQDLIECFSGQTLDANDAITLNPNTGVRWYDALTGGILVTSPTHSTVGSTSYFAEIFDTATPCVNPVREEVVLRLESPPFPDLTEAVCSNEALNIGISAFPATYTVSSSDQLNVPAGADRTTEMTANITDTYVNTTAAPVTIIYTVTIGGVSACAGEVFDITVTVSPEPVVSSTLNTTVCSDNTIDVVLDVQPTSVAAASWRIISVSPQAGLVAGSSNVATGPGMASNAIANDVYTNSTTGDLTVDYVVEATSASGCTGETETITVTINPAPTSNVGTETEATICSSEMYTFSDGTSSGGTVSWSTSGTGAFSNATDENPTYTPSTADVSAVTVTLTKTVNGVGTCSGTLVTSEFTLNISEEPTVEAGPNTTLCEGFGNYQLSGSSIGGGATTGIWTVTTNPGSAGSVTPATATATPDSVNFSATAAGVYVLTLTTDVTAPCVAVSDTVTITVDATPTSSVGTETEGSICPDAVYTFTNGTSSNGTVAWTTSGTGTFSSVSNENPTYTPSAADATAGTITLTKTVNGTGSCSGTPATSDFTLTIFDSPVGTNTVGAVCSDNPYSLDLTTVSDGTTFSYTTVSSNPGEIPAPAPGTGTTISGTFKNESLNPINLTYTVTPIGPAPGNCPGTPFDVVLTINQQPKLASVQDLIECESGQTLDANNAITLNPNTTVTWYDALTGGAQVASPTQTGTGSVSYFAEVSDPGTSCVNPVREEVVLRLEEPPFPNLTEEVCSNEALNVGISAFPTTYTVSSSDQLNVPAGSDRTTEMSANITDTYVNNTAAPVTIIYTVTIGSGAGACSGQVFDITVTVSPEPVVSNTLNTTVCSDNVVGVNLDVASTSVTASSWRIISITPQTGLVAGGSNATTATGLPSNAIANDVFTNTTTGDLTVAYVVQATSTAGCEGDTETITVTVSPAPTSSVGTTTFASICTGAMYTFTDGTSSNGTITWATSGTGVFSSLSNENPTYTPTPADASAGTITLTKTVTGTGSCSGTSVVSDFVLRIDALPTPPTSGGDITECEASPIQTLTATATLVEGNNTLTWYDAATGGAVVTTPILDSVGTVTYYAEASNNATGCISGSRTAVTLTINAAPVAPVSSGDFTECALEPVQTLDASTTVAPLAGITITWYDAATAGNLVSAPTLSSVGTITYYAASTNTDGCSSLTRTPVVLTINAAPNGIANQTDVVCSDEALDFDLSALSAGSTFTYTVASSDGGNVPAGGARTTGSAANITDTYNNVTADPVMITYTVTPEGAAPDSCVGTPFDVVVTVNPEPVVSTALDTTVCSDGPIGVTLDVLPTSVAASTWELVSVTPDSGLVAGGSNATAATGLPSNAIANDTFTNATGGALTVAYVVTPTCLGGCVGNPETITVTIDPTPEVNAGSDESICADGGSFDLSTATTVATSTSGTVTWTTSGDGTFDDATAETPVYSLGTADQSASVVQLTKTVTGIGSCSTVVSDVMNLTIDALPTPPTSGGDITECEASPIQTLTATATLIDGDTLTWYDAATGGTVVLPANATLDSVGTVTYYAEASNSATGCISGSRTAVTLTINAAPVAPVSSGDLTECALEPVQTLDASTTVAPLAGITITWYDAATAGNLVSAPTLSSVGTITYYAASTNTDGCSSLTRTPVVLTINAAPNGIANQTDVVCSDEALDFDLSSLSAGSTFTYTVASSDGGNVPAGGARTTGSAANITDTYNNVTADPVMITYTVTPEGAAPDSCVGTPFDVVVTVNPEPVVSTALDTTVCSDGPIGVTLDVLPTSVAASTWELVSVTPDSGLVAGGSNATTGTGLASNAIANDTFTNATGGALTVAYVVTPTCLGGCVGNPETITVTIDPTPEVNAGSDESICADGGSFDLSTATTVATSTSGTVTWTTSGDGTFDDATAETPVYSLGTADQSASVVQLTKTVTGIGSCSTVVSDVMNLTIDALPTPVITAPIYVCAGEPALDLTTIVTPAFSSGGTGTVITINGTANTTFDPAVLTAETYTIEYTFVDATTGCINSTTAEIIVCDPSLELVKTSSYADTNGDGVVSPGDQINYTFVVTNTGNVTVTSIDVTDSNLTPTLVGTIASLAPMANQTLSASYTITQTDVNAGQVINEAVAIGTDPNGNSVSDDSDSGNANDGPNDDDDTLTLLPLSSELTLTKSSTLDLATKTITYTYTVENTGNTSINDISVTETTFSGTGTTPTPVYTGGGVALGGDATIFDANPGDVLQFTASYVLTQADIDAGVVTNEAQTSGTDPSGATIMDASDSGNAGDDTGAGDDATATAIPASPELTLIKTSTYVDNAPTGLDTNDVINYVYTVENTGNVTVNDVTVAETTFTGSGTEPTPMYSTGGADLDGEADAFDAIPGDVITFTASYMITQADINAGTISNEALASGTDASGTPVTDASDSGNAADDTGADNDPTNSPLPTTSSIALTKGVSPLTDTNGDGLVGAGDQVTYTFTVENTGSTTIEAVTVTDATIGLSNAVVTPATLQPTETGVITSVYTITQADVNAGNVENTATASGTDPSGTGVSDTSDSTNPNDDEGQPGNSDADTDDTNDPTNLAIAPTPALELVKTSSYTDTNGDGVVSPGDQINYTFVVTNTGNVTVTSIDVADSNLTPTLVGTIVSLAPMANQTLSASYTITQTDVNAGQVINEAVAEGEDPNGNSVSDDSDSGNANDGPNDDDDTLTLLPLSSELTLTKSSTLDLATKTITYTYTVENTGNTSVNDISVTETTFSGTGTTPTPVYTGGGVALGGDAAIFDANPGDILQFTASYVLTQADIDAGVVTNEAQTSGTDPSGATIMDASDSGNAGDDTGAGDDATATAIPASPELTLIKTSTYVDNAPTGLDTNDVINYVYTVENTGNVTVNDVTVAETTFTGSGTEPTPMYSTGGADLDGEADAFDAIPGDVITFTASYMITQADINAGTISNEALASGTDASGTPVTDASDSGNAADDTGADNDPTNSPLPTTSSIALTKGVSPLTDTNGDGLVGAGDQVTYTFTVENTGSTTIEAVTVTDATIGLSNAVVTPATLQPTETGVITSVYTITQADVNAGNVENTATASGTDPSGTGVSDTSDSTNPNDDEGQPGNSDADTDDTNDPTNLAIAPTPALELVKTSSYTDTNGDGVVSPGDQINYTFVVTNTGNVTVTSIDVADSNLTPTLVGTIVSLAPMANQTLSASYTITQTDVNAGQVINEAVAEGEDPNGNSVSDDSDSGNANDGPNDDDDTLTLLPLSSELTLTKSSTLDLATKTITYTYTVENTGNTSVNDISVTETTFSGTGTTPTPVYTGGGVALGGDAAIFDANPGDILQFTASYVLTQADIDAGVVTNEAQTSGTDPSGATIMDASDSGNAGDDTGAGDDATATAIPASPELTLIKTSTYVDNAPTGLDTNDVINYVYTVENTGNVTVNDVTVAETTFTGSGTEPTPMYSTGGADLDGEADAFDAIPGDVITFTASYMITQADINAGTISNEALASGTDASGTPVTDASDSGNAADDTGADNDPTNSPLPTTSSIALTKGVSPLTDTNGDGLVGAGDQVTYTFTVENTGSTTIEAVTVTDATIGLSNAVVTPATLQPTETGVITSVYTITQADVNAGNVENTATASGTDPSGTGVSDTSDSTNPNDDEGQPGNSDADTDDTNDPTNLAIAPTPALELVKTSSYTDTNGDGVVSPGDQINYTFVVTNTGNVTVTSIDVADSNLTPTLVGTIVSLAPMANQTLSASYTITQTDVNAGQVINEAVAEGEDPNGNSVSDDSDSGNANDGPNDDDDTLTLLPLSSELTLTKSSTLDLATKTITYTYTVENTGNTSINDISVTETTFSGTGTTPTPVYTGGGVALGGDATIFDANPGDVLQFTASYVLTQADIDAGVVTNEAQTSGTDPSGATIMDASDSGNAGDDTGAGDDATATAIPASPELTLIKTSTYVDNAPTGLDTNDVINYVYTVENTGNVTVNDVTVAETTFTGSGTEPTPMYSTGGADLDGEADAFDAIPGDVITFTASYMITQADINAGTISNEALASGTDASGTPVTDASDSGNAADDTGADNDPTNSPLPTTSSIALTKGVSPLTDTNGDGLVGAGDQVTYTFTVENTGSTTIEAVTVTDATIGLSNAVVTPATLQPTETGVITSVYTITQADVNAGNVENTATASGTDPSGTGVSDTSDSTNPNDDEGQPGNSDADTDDTNDPTNLAIAPTPALELVKTSSYTDTNGDGVVSPGDQINYTFVVTNTGNVTVTSIDVADSNLTPTLVGTIVSLAPMANQTLSASYTITQTDVNAGQVINEAVAEGEDPNGNSVSDDSDSGNANDGPNDDDDTLTLLPLSSELTLTKSSTLDLATKTITYTYTVENTGNTSVNDISVTETTFSGTGTTPTPVYTGGGVALGGDAAIFDANPGDILQFTASYVLTQADIDAGVVTNEAQTSGTDPSGATIMDASDSGNAGDDTGAGDDATATAIPASPELTLIKTSTYVDNAPTGLDTNDVINYVYTVENTGNVTVNDVTVAETTFTGSGTEPTPMYSTGGADLDGEADAFDAIPGDVITFTASYMITQADINAGTISNEALASGTDASGTPVTDASDSGNAADDTGADNDPTNSPLPTTSSIALTKGVSPLTDTNGDGLVGAGDQVTYTFTVENTGSTTIEAVTVTDATIGLSNAVVTPATLQPTETGVITSVYTITQADVNAGNVENTATASGTDPSGTGVSDTSDSTNPNDDEGQPGNSDADTDDTNDPTNLAIAPTPALELVKTSSYTDTNGDGVVSPGDQINYTFVVTNTGNVTVTSIDVADSNLTPTLVGTIVSLAPMANQTLSASYTITQTDVNAGQVINEAVAEGEDPNGNSVSDDSDSGNANDGPNDDDDTLTLLPLSSELTLTKSSTLDLATKTITYTYTVENTGNTSVNDISVTETTFSGTGTTPTPVYTGGGVALGGDAAIFDANPGDILQFTASYVLTQADIDAGVVTNEAQTSGTDPSGATIMDASDSGNAGDDTGAGDDATNTYIPQDASMNLDKTGVLVDGGDGLQAGDTIDYNFTLTNTGNTTITDVSLNDPLLGGIISGPVSGDDNTDSILDLEEVWIYNATYTLLQSDIDAGMVENSATVTGEAPNGAPITDISDDPNNNSNVDSNGDGNPDDPTIIDFGCMPDIVLYKEDISFSGDVSNPVPGDIITFQFTAVNTGNITLLNAEIFDALLGGFVGEFEEILVGQSLTTTQSYTITQADIDYGHVLNTAFIVADPVGIDCDEVRDVSHDRDYATSGVDSNADGNPANDPLIDSDGDGEPDNDTEVFLQQNPVINLTKTFVYLDTNGNGDIDFGDQLQYNFVITNNGNVTITDIVVNDPLLGGVVGVVDVLTPSDTGNVTATYNLTQDDIDTGNVTNTATAIGNDPFDNDVADDDTVVFSIAEMPSLSLVKGAQVIDTNGNNLTDAGDEIAYTFTVTNTGNVTIDNVIIDDTTIGISNLPVVPSTLEPNETGIVIANYTMTQTDIENGRLVNSAIASGTDAMGQPVTDISDSANPADDTGAGDDPTVTEFEIARISLLKEAEYVDANNNDVVDEGDAIHYSFTVTNTGNVNLFEITITDDLVSVNGGPINLLVGATDSTTFTAIYNLTIADLQAGMVENTATAKGQDSNGNIVSDISDDPSNPSDIDVNNDANPDDPTITMLETQNDLEIFNEISPNGDGDGDFFVIQGLHNYPNNTLYIYNRWGNIVFEAKNYQNNFEGISNGRATVAKDKELPVGTYYYLLDLGDGSRVNSGWIYINR</sequence>
<proteinExistence type="predicted"/>
<evidence type="ECO:0008006" key="8">
    <source>
        <dbReference type="Google" id="ProtNLM"/>
    </source>
</evidence>
<feature type="region of interest" description="Disordered" evidence="1">
    <location>
        <begin position="5484"/>
        <end position="5518"/>
    </location>
</feature>
<evidence type="ECO:0000256" key="1">
    <source>
        <dbReference type="SAM" id="MobiDB-lite"/>
    </source>
</evidence>
<dbReference type="InterPro" id="IPR055354">
    <property type="entry name" value="DUF7507"/>
</dbReference>
<feature type="region of interest" description="Disordered" evidence="1">
    <location>
        <begin position="3994"/>
        <end position="4029"/>
    </location>
</feature>
<feature type="domain" description="Ig-like" evidence="3">
    <location>
        <begin position="1606"/>
        <end position="1688"/>
    </location>
</feature>
<feature type="region of interest" description="Disordered" evidence="1">
    <location>
        <begin position="5353"/>
        <end position="5381"/>
    </location>
</feature>
<feature type="region of interest" description="Disordered" evidence="1">
    <location>
        <begin position="4117"/>
        <end position="4167"/>
    </location>
</feature>
<dbReference type="NCBIfam" id="TIGR01451">
    <property type="entry name" value="B_ant_repeat"/>
    <property type="match status" value="6"/>
</dbReference>
<dbReference type="PANTHER" id="PTHR34819">
    <property type="entry name" value="LARGE CYSTEINE-RICH PERIPLASMIC PROTEIN OMCB"/>
    <property type="match status" value="1"/>
</dbReference>
<feature type="compositionally biased region" description="Low complexity" evidence="1">
    <location>
        <begin position="3861"/>
        <end position="3882"/>
    </location>
</feature>
<feature type="compositionally biased region" description="Low complexity" evidence="1">
    <location>
        <begin position="4003"/>
        <end position="4020"/>
    </location>
</feature>
<protein>
    <recommendedName>
        <fullName evidence="8">Ig-like domain-containing protein</fullName>
    </recommendedName>
</protein>
<reference evidence="6 7" key="1">
    <citation type="submission" date="2016-11" db="EMBL/GenBank/DDBJ databases">
        <title>Tenacibaculum sp. LPB0136, isolated from marine environment.</title>
        <authorList>
            <person name="Kim E."/>
            <person name="Yi H."/>
        </authorList>
    </citation>
    <scope>NUCLEOTIDE SEQUENCE [LARGE SCALE GENOMIC DNA]</scope>
    <source>
        <strain evidence="6 7">LPB0136</strain>
    </source>
</reference>
<dbReference type="InterPro" id="IPR045828">
    <property type="entry name" value="PKD_Bacteroidetes"/>
</dbReference>
<dbReference type="Pfam" id="PF19081">
    <property type="entry name" value="Ig_7"/>
    <property type="match status" value="4"/>
</dbReference>
<feature type="region of interest" description="Disordered" evidence="1">
    <location>
        <begin position="4392"/>
        <end position="4426"/>
    </location>
</feature>
<feature type="compositionally biased region" description="Low complexity" evidence="1">
    <location>
        <begin position="3173"/>
        <end position="3190"/>
    </location>
</feature>
<feature type="region of interest" description="Disordered" evidence="1">
    <location>
        <begin position="2902"/>
        <end position="2937"/>
    </location>
</feature>
<feature type="domain" description="DUF7507" evidence="5">
    <location>
        <begin position="5924"/>
        <end position="6027"/>
    </location>
</feature>
<feature type="compositionally biased region" description="Low complexity" evidence="1">
    <location>
        <begin position="2911"/>
        <end position="2928"/>
    </location>
</feature>
<feature type="domain" description="PKD-like" evidence="4">
    <location>
        <begin position="420"/>
        <end position="507"/>
    </location>
</feature>
<feature type="compositionally biased region" description="Low complexity" evidence="1">
    <location>
        <begin position="3031"/>
        <end position="3049"/>
    </location>
</feature>
<dbReference type="InterPro" id="IPR026341">
    <property type="entry name" value="T9SS_type_B"/>
</dbReference>
<feature type="region of interest" description="Disordered" evidence="1">
    <location>
        <begin position="5086"/>
        <end position="5121"/>
    </location>
</feature>
<keyword evidence="2" id="KW-0732">Signal</keyword>
<feature type="compositionally biased region" description="Low complexity" evidence="1">
    <location>
        <begin position="4669"/>
        <end position="4687"/>
    </location>
</feature>
<feature type="compositionally biased region" description="Low complexity" evidence="1">
    <location>
        <begin position="3315"/>
        <end position="3336"/>
    </location>
</feature>
<feature type="compositionally biased region" description="Low complexity" evidence="1">
    <location>
        <begin position="4265"/>
        <end position="4282"/>
    </location>
</feature>
<name>A0A1L3JJ58_9FLAO</name>
<feature type="domain" description="DUF7507" evidence="5">
    <location>
        <begin position="2532"/>
        <end position="2634"/>
    </location>
</feature>
<dbReference type="InterPro" id="IPR006626">
    <property type="entry name" value="PbH1"/>
</dbReference>
<feature type="domain" description="PKD-like" evidence="4">
    <location>
        <begin position="1242"/>
        <end position="1327"/>
    </location>
</feature>
<feature type="domain" description="DUF7507" evidence="5">
    <location>
        <begin position="3340"/>
        <end position="3458"/>
    </location>
</feature>
<feature type="region of interest" description="Disordered" evidence="1">
    <location>
        <begin position="2754"/>
        <end position="2788"/>
    </location>
</feature>
<dbReference type="RefSeq" id="WP_072555551.1">
    <property type="nucleotide sequence ID" value="NZ_CP018155.1"/>
</dbReference>
<feature type="domain" description="DUF7507" evidence="5">
    <location>
        <begin position="5123"/>
        <end position="5226"/>
    </location>
</feature>
<feature type="region of interest" description="Disordered" evidence="1">
    <location>
        <begin position="3448"/>
        <end position="3483"/>
    </location>
</feature>
<feature type="domain" description="PKD-like" evidence="4">
    <location>
        <begin position="2165"/>
        <end position="2254"/>
    </location>
</feature>
<feature type="domain" description="DUF7507" evidence="5">
    <location>
        <begin position="2660"/>
        <end position="2769"/>
    </location>
</feature>
<feature type="region of interest" description="Disordered" evidence="1">
    <location>
        <begin position="3169"/>
        <end position="3197"/>
    </location>
</feature>
<feature type="domain" description="DUF7507" evidence="5">
    <location>
        <begin position="3485"/>
        <end position="3588"/>
    </location>
</feature>
<feature type="domain" description="DUF7507" evidence="5">
    <location>
        <begin position="2939"/>
        <end position="3042"/>
    </location>
</feature>
<dbReference type="Pfam" id="PF24346">
    <property type="entry name" value="DUF7507"/>
    <property type="match status" value="27"/>
</dbReference>
<feature type="compositionally biased region" description="Low complexity" evidence="1">
    <location>
        <begin position="5499"/>
        <end position="5518"/>
    </location>
</feature>
<dbReference type="EMBL" id="CP018155">
    <property type="protein sequence ID" value="APG65176.1"/>
    <property type="molecule type" value="Genomic_DNA"/>
</dbReference>
<feature type="region of interest" description="Disordered" evidence="1">
    <location>
        <begin position="2624"/>
        <end position="2650"/>
    </location>
</feature>
<evidence type="ECO:0000313" key="7">
    <source>
        <dbReference type="Proteomes" id="UP000181898"/>
    </source>
</evidence>
<feature type="domain" description="PKD-like" evidence="4">
    <location>
        <begin position="1700"/>
        <end position="1789"/>
    </location>
</feature>
<dbReference type="InterPro" id="IPR044023">
    <property type="entry name" value="Ig_7"/>
</dbReference>
<feature type="domain" description="DUF7507" evidence="5">
    <location>
        <begin position="5663"/>
        <end position="5755"/>
    </location>
</feature>
<dbReference type="NCBIfam" id="TIGR04131">
    <property type="entry name" value="Bac_Flav_CTERM"/>
    <property type="match status" value="1"/>
</dbReference>
<feature type="domain" description="DUF7507" evidence="5">
    <location>
        <begin position="4031"/>
        <end position="4134"/>
    </location>
</feature>
<feature type="region of interest" description="Disordered" evidence="1">
    <location>
        <begin position="4261"/>
        <end position="4289"/>
    </location>
</feature>
<feature type="region of interest" description="Disordered" evidence="1">
    <location>
        <begin position="3846"/>
        <end position="3882"/>
    </location>
</feature>
<feature type="domain" description="DUF7507" evidence="5">
    <location>
        <begin position="3623"/>
        <end position="3726"/>
    </location>
</feature>
<dbReference type="STRING" id="1850252.LPB136_07375"/>
<dbReference type="Pfam" id="PF13585">
    <property type="entry name" value="CHU_C"/>
    <property type="match status" value="1"/>
</dbReference>
<organism evidence="6 7">
    <name type="scientific">Tenacibaculum todarodis</name>
    <dbReference type="NCBI Taxonomy" id="1850252"/>
    <lineage>
        <taxon>Bacteria</taxon>
        <taxon>Pseudomonadati</taxon>
        <taxon>Bacteroidota</taxon>
        <taxon>Flavobacteriia</taxon>
        <taxon>Flavobacteriales</taxon>
        <taxon>Flavobacteriaceae</taxon>
        <taxon>Tenacibaculum</taxon>
    </lineage>
</organism>
<feature type="domain" description="PKD-like" evidence="4">
    <location>
        <begin position="597"/>
        <end position="680"/>
    </location>
</feature>
<feature type="compositionally biased region" description="Polar residues" evidence="1">
    <location>
        <begin position="3300"/>
        <end position="3309"/>
    </location>
</feature>
<dbReference type="SMART" id="SM00710">
    <property type="entry name" value="PbH1"/>
    <property type="match status" value="15"/>
</dbReference>
<feature type="domain" description="Ig-like" evidence="3">
    <location>
        <begin position="1521"/>
        <end position="1603"/>
    </location>
</feature>
<feature type="domain" description="DUF7507" evidence="5">
    <location>
        <begin position="5261"/>
        <end position="5364"/>
    </location>
</feature>
<feature type="domain" description="Ig-like" evidence="3">
    <location>
        <begin position="1985"/>
        <end position="2068"/>
    </location>
</feature>
<evidence type="ECO:0000259" key="5">
    <source>
        <dbReference type="Pfam" id="PF24346"/>
    </source>
</evidence>
<feature type="compositionally biased region" description="Polar residues" evidence="1">
    <location>
        <begin position="4392"/>
        <end position="4401"/>
    </location>
</feature>
<feature type="compositionally biased region" description="Low complexity" evidence="1">
    <location>
        <begin position="4953"/>
        <end position="4974"/>
    </location>
</feature>
<feature type="compositionally biased region" description="Low complexity" evidence="1">
    <location>
        <begin position="4407"/>
        <end position="4426"/>
    </location>
</feature>
<feature type="domain" description="PKD-like" evidence="4">
    <location>
        <begin position="1336"/>
        <end position="1430"/>
    </location>
</feature>
<feature type="domain" description="Ig-like" evidence="3">
    <location>
        <begin position="2071"/>
        <end position="2153"/>
    </location>
</feature>
<feature type="region of interest" description="Disordered" evidence="1">
    <location>
        <begin position="5620"/>
        <end position="5652"/>
    </location>
</feature>
<feature type="compositionally biased region" description="Polar residues" evidence="1">
    <location>
        <begin position="2754"/>
        <end position="2763"/>
    </location>
</feature>
<feature type="domain" description="DUF7507" evidence="5">
    <location>
        <begin position="4844"/>
        <end position="4953"/>
    </location>
</feature>
<evidence type="ECO:0000313" key="6">
    <source>
        <dbReference type="EMBL" id="APG65176.1"/>
    </source>
</evidence>
<dbReference type="InterPro" id="IPR051172">
    <property type="entry name" value="Chlamydia_OmcB"/>
</dbReference>
<feature type="domain" description="DUF7507" evidence="5">
    <location>
        <begin position="4432"/>
        <end position="4550"/>
    </location>
</feature>
<feature type="compositionally biased region" description="Polar residues" evidence="1">
    <location>
        <begin position="3846"/>
        <end position="3855"/>
    </location>
</feature>
<feature type="domain" description="DUF7507" evidence="5">
    <location>
        <begin position="5390"/>
        <end position="5499"/>
    </location>
</feature>
<feature type="domain" description="DUF7507" evidence="5">
    <location>
        <begin position="3886"/>
        <end position="4004"/>
    </location>
</feature>
<dbReference type="PROSITE" id="PS51257">
    <property type="entry name" value="PROKAR_LIPOPROTEIN"/>
    <property type="match status" value="1"/>
</dbReference>
<feature type="compositionally biased region" description="Low complexity" evidence="1">
    <location>
        <begin position="4811"/>
        <end position="4828"/>
    </location>
</feature>
<feature type="compositionally biased region" description="Low complexity" evidence="1">
    <location>
        <begin position="2769"/>
        <end position="2788"/>
    </location>
</feature>
<feature type="region of interest" description="Disordered" evidence="1">
    <location>
        <begin position="4807"/>
        <end position="4835"/>
    </location>
</feature>
<feature type="compositionally biased region" description="Low complexity" evidence="1">
    <location>
        <begin position="5215"/>
        <end position="5233"/>
    </location>
</feature>
<feature type="region of interest" description="Disordered" evidence="1">
    <location>
        <begin position="3300"/>
        <end position="3336"/>
    </location>
</feature>
<feature type="domain" description="DUF7507" evidence="5">
    <location>
        <begin position="3206"/>
        <end position="3315"/>
    </location>
</feature>
<feature type="region of interest" description="Disordered" evidence="1">
    <location>
        <begin position="5209"/>
        <end position="5258"/>
    </location>
</feature>
<dbReference type="PANTHER" id="PTHR34819:SF3">
    <property type="entry name" value="CELL SURFACE PROTEIN"/>
    <property type="match status" value="1"/>
</dbReference>
<accession>A0A1L3JJ58</accession>
<feature type="compositionally biased region" description="Low complexity" evidence="1">
    <location>
        <begin position="5095"/>
        <end position="5112"/>
    </location>
</feature>
<feature type="domain" description="DUF7507" evidence="5">
    <location>
        <begin position="4978"/>
        <end position="5096"/>
    </location>
</feature>
<feature type="compositionally biased region" description="Low complexity" evidence="1">
    <location>
        <begin position="3457"/>
        <end position="3474"/>
    </location>
</feature>
<feature type="compositionally biased region" description="Polar residues" evidence="1">
    <location>
        <begin position="4938"/>
        <end position="4947"/>
    </location>
</feature>
<dbReference type="Proteomes" id="UP000181898">
    <property type="component" value="Chromosome"/>
</dbReference>
<evidence type="ECO:0000259" key="3">
    <source>
        <dbReference type="Pfam" id="PF19081"/>
    </source>
</evidence>
<feature type="compositionally biased region" description="Low complexity" evidence="1">
    <location>
        <begin position="3577"/>
        <end position="3595"/>
    </location>
</feature>
<feature type="region of interest" description="Disordered" evidence="1">
    <location>
        <begin position="3025"/>
        <end position="3075"/>
    </location>
</feature>
<feature type="compositionally biased region" description="Low complexity" evidence="1">
    <location>
        <begin position="6150"/>
        <end position="6170"/>
    </location>
</feature>
<evidence type="ECO:0000256" key="2">
    <source>
        <dbReference type="SAM" id="SignalP"/>
    </source>
</evidence>
<feature type="region of interest" description="Disordered" evidence="1">
    <location>
        <begin position="4938"/>
        <end position="4974"/>
    </location>
</feature>
<feature type="region of interest" description="Disordered" evidence="1">
    <location>
        <begin position="6142"/>
        <end position="6172"/>
    </location>
</feature>
<feature type="compositionally biased region" description="Low complexity" evidence="1">
    <location>
        <begin position="5357"/>
        <end position="5374"/>
    </location>
</feature>
<feature type="domain" description="PKD-like" evidence="4">
    <location>
        <begin position="1837"/>
        <end position="1892"/>
    </location>
</feature>
<feature type="region of interest" description="Disordered" evidence="1">
    <location>
        <begin position="4540"/>
        <end position="4575"/>
    </location>
</feature>
<feature type="signal peptide" evidence="2">
    <location>
        <begin position="1"/>
        <end position="33"/>
    </location>
</feature>
<evidence type="ECO:0000259" key="4">
    <source>
        <dbReference type="Pfam" id="PF19406"/>
    </source>
</evidence>
<feature type="compositionally biased region" description="Acidic residues" evidence="1">
    <location>
        <begin position="5791"/>
        <end position="5801"/>
    </location>
</feature>
<dbReference type="OrthoDB" id="599464at2"/>
<feature type="domain" description="DUF7507" evidence="5">
    <location>
        <begin position="4169"/>
        <end position="4272"/>
    </location>
</feature>
<feature type="domain" description="DUF7507" evidence="5">
    <location>
        <begin position="5810"/>
        <end position="5912"/>
    </location>
</feature>
<dbReference type="KEGG" id="ten:LPB136_07375"/>
<feature type="domain" description="PKD-like" evidence="4">
    <location>
        <begin position="1067"/>
        <end position="1153"/>
    </location>
</feature>
<feature type="domain" description="DUF7507" evidence="5">
    <location>
        <begin position="6053"/>
        <end position="6154"/>
    </location>
</feature>
<feature type="domain" description="DUF7507" evidence="5">
    <location>
        <begin position="5526"/>
        <end position="5632"/>
    </location>
</feature>
<feature type="compositionally biased region" description="Low complexity" evidence="1">
    <location>
        <begin position="4549"/>
        <end position="4566"/>
    </location>
</feature>
<feature type="domain" description="DUF7507" evidence="5">
    <location>
        <begin position="3077"/>
        <end position="3180"/>
    </location>
</feature>
<feature type="compositionally biased region" description="Low complexity" evidence="1">
    <location>
        <begin position="2626"/>
        <end position="2644"/>
    </location>
</feature>
<feature type="compositionally biased region" description="Low complexity" evidence="1">
    <location>
        <begin position="5636"/>
        <end position="5652"/>
    </location>
</feature>
<keyword evidence="7" id="KW-1185">Reference proteome</keyword>
<dbReference type="Pfam" id="PF19406">
    <property type="entry name" value="PKD_5"/>
    <property type="match status" value="10"/>
</dbReference>
<dbReference type="InterPro" id="IPR047589">
    <property type="entry name" value="DUF11_rpt"/>
</dbReference>
<feature type="domain" description="PKD-like" evidence="4">
    <location>
        <begin position="2307"/>
        <end position="2357"/>
    </location>
</feature>
<gene>
    <name evidence="6" type="ORF">LPB136_07375</name>
</gene>
<feature type="domain" description="DUF7507" evidence="5">
    <location>
        <begin position="3752"/>
        <end position="3861"/>
    </location>
</feature>
<feature type="domain" description="DUF7507" evidence="5">
    <location>
        <begin position="4298"/>
        <end position="4407"/>
    </location>
</feature>
<feature type="domain" description="PKD-like" evidence="4">
    <location>
        <begin position="689"/>
        <end position="783"/>
    </location>
</feature>
<feature type="domain" description="DUF7507" evidence="5">
    <location>
        <begin position="2794"/>
        <end position="2912"/>
    </location>
</feature>
<feature type="domain" description="DUF7507" evidence="5">
    <location>
        <begin position="4715"/>
        <end position="4818"/>
    </location>
</feature>
<feature type="region of interest" description="Disordered" evidence="1">
    <location>
        <begin position="5772"/>
        <end position="5801"/>
    </location>
</feature>
<feature type="compositionally biased region" description="Polar residues" evidence="1">
    <location>
        <begin position="5484"/>
        <end position="5493"/>
    </location>
</feature>
<feature type="region of interest" description="Disordered" evidence="1">
    <location>
        <begin position="3715"/>
        <end position="3743"/>
    </location>
</feature>
<feature type="domain" description="DUF7507" evidence="5">
    <location>
        <begin position="4577"/>
        <end position="4680"/>
    </location>
</feature>